<proteinExistence type="predicted"/>
<comment type="caution">
    <text evidence="1">The sequence shown here is derived from an EMBL/GenBank/DDBJ whole genome shotgun (WGS) entry which is preliminary data.</text>
</comment>
<accession>A0A0F8Y6P8</accession>
<reference evidence="1" key="1">
    <citation type="journal article" date="2015" name="Nature">
        <title>Complex archaea that bridge the gap between prokaryotes and eukaryotes.</title>
        <authorList>
            <person name="Spang A."/>
            <person name="Saw J.H."/>
            <person name="Jorgensen S.L."/>
            <person name="Zaremba-Niedzwiedzka K."/>
            <person name="Martijn J."/>
            <person name="Lind A.E."/>
            <person name="van Eijk R."/>
            <person name="Schleper C."/>
            <person name="Guy L."/>
            <person name="Ettema T.J."/>
        </authorList>
    </citation>
    <scope>NUCLEOTIDE SEQUENCE</scope>
</reference>
<evidence type="ECO:0000313" key="1">
    <source>
        <dbReference type="EMBL" id="KKK76973.1"/>
    </source>
</evidence>
<protein>
    <submittedName>
        <fullName evidence="1">Uncharacterized protein</fullName>
    </submittedName>
</protein>
<dbReference type="EMBL" id="LAZR01055173">
    <property type="protein sequence ID" value="KKK76973.1"/>
    <property type="molecule type" value="Genomic_DNA"/>
</dbReference>
<feature type="non-terminal residue" evidence="1">
    <location>
        <position position="185"/>
    </location>
</feature>
<gene>
    <name evidence="1" type="ORF">LCGC14_2858260</name>
</gene>
<sequence>MTTEAKQPVGPTVIPPPQPPELFPGFGKEYEQLNIAQYEASKRLEEANIAKTQAEQKHAIFKATAELPAISGVVAADVKARESIMLEAQQEFATAMAEMNSIQWRMELMADMPVYLGSPKYNIRSATDILKYRAPIDMTDADTAWLTKLYDRLKPLTNVLPEDFIGDILEAQSKVLNEILTAPKL</sequence>
<dbReference type="AlphaFoldDB" id="A0A0F8Y6P8"/>
<name>A0A0F8Y6P8_9ZZZZ</name>
<organism evidence="1">
    <name type="scientific">marine sediment metagenome</name>
    <dbReference type="NCBI Taxonomy" id="412755"/>
    <lineage>
        <taxon>unclassified sequences</taxon>
        <taxon>metagenomes</taxon>
        <taxon>ecological metagenomes</taxon>
    </lineage>
</organism>